<protein>
    <submittedName>
        <fullName evidence="1">Uncharacterized protein</fullName>
    </submittedName>
</protein>
<comment type="caution">
    <text evidence="1">The sequence shown here is derived from an EMBL/GenBank/DDBJ whole genome shotgun (WGS) entry which is preliminary data.</text>
</comment>
<organism evidence="1 2">
    <name type="scientific">Chaenocephalus aceratus</name>
    <name type="common">Blackfin icefish</name>
    <name type="synonym">Chaenichthys aceratus</name>
    <dbReference type="NCBI Taxonomy" id="36190"/>
    <lineage>
        <taxon>Eukaryota</taxon>
        <taxon>Metazoa</taxon>
        <taxon>Chordata</taxon>
        <taxon>Craniata</taxon>
        <taxon>Vertebrata</taxon>
        <taxon>Euteleostomi</taxon>
        <taxon>Actinopterygii</taxon>
        <taxon>Neopterygii</taxon>
        <taxon>Teleostei</taxon>
        <taxon>Neoteleostei</taxon>
        <taxon>Acanthomorphata</taxon>
        <taxon>Eupercaria</taxon>
        <taxon>Perciformes</taxon>
        <taxon>Notothenioidei</taxon>
        <taxon>Channichthyidae</taxon>
        <taxon>Chaenocephalus</taxon>
    </lineage>
</organism>
<evidence type="ECO:0000313" key="1">
    <source>
        <dbReference type="EMBL" id="KAI4831617.1"/>
    </source>
</evidence>
<reference evidence="1" key="1">
    <citation type="submission" date="2022-05" db="EMBL/GenBank/DDBJ databases">
        <title>Chromosome-level genome of Chaenocephalus aceratus.</title>
        <authorList>
            <person name="Park H."/>
        </authorList>
    </citation>
    <scope>NUCLEOTIDE SEQUENCE</scope>
    <source>
        <strain evidence="1">KU_202001</strain>
    </source>
</reference>
<evidence type="ECO:0000313" key="2">
    <source>
        <dbReference type="Proteomes" id="UP001057452"/>
    </source>
</evidence>
<feature type="non-terminal residue" evidence="1">
    <location>
        <position position="66"/>
    </location>
</feature>
<gene>
    <name evidence="1" type="ORF">KUCAC02_001153</name>
</gene>
<accession>A0ACB9XVH8</accession>
<keyword evidence="2" id="KW-1185">Reference proteome</keyword>
<name>A0ACB9XVH8_CHAAC</name>
<dbReference type="Proteomes" id="UP001057452">
    <property type="component" value="Chromosome 2"/>
</dbReference>
<sequence length="66" mass="7098">MMSTWRPSPLPLLILLVSSCVSVQSSKTNFVLMMVDDLGIGDLGCYGNTTLRSCCSLGMDGLNKAR</sequence>
<proteinExistence type="predicted"/>
<dbReference type="EMBL" id="CM043786">
    <property type="protein sequence ID" value="KAI4831617.1"/>
    <property type="molecule type" value="Genomic_DNA"/>
</dbReference>